<keyword evidence="2" id="KW-0808">Transferase</keyword>
<dbReference type="CDD" id="cd02440">
    <property type="entry name" value="AdoMet_MTases"/>
    <property type="match status" value="1"/>
</dbReference>
<keyword evidence="2" id="KW-0489">Methyltransferase</keyword>
<dbReference type="InterPro" id="IPR013216">
    <property type="entry name" value="Methyltransf_11"/>
</dbReference>
<dbReference type="SUPFAM" id="SSF53335">
    <property type="entry name" value="S-adenosyl-L-methionine-dependent methyltransferases"/>
    <property type="match status" value="1"/>
</dbReference>
<name>A0A7C3GLU6_9PROT</name>
<dbReference type="PANTHER" id="PTHR45036">
    <property type="entry name" value="METHYLTRANSFERASE LIKE 7B"/>
    <property type="match status" value="1"/>
</dbReference>
<comment type="caution">
    <text evidence="2">The sequence shown here is derived from an EMBL/GenBank/DDBJ whole genome shotgun (WGS) entry which is preliminary data.</text>
</comment>
<accession>A0A7C3GLU6</accession>
<dbReference type="Pfam" id="PF08241">
    <property type="entry name" value="Methyltransf_11"/>
    <property type="match status" value="1"/>
</dbReference>
<feature type="non-terminal residue" evidence="2">
    <location>
        <position position="134"/>
    </location>
</feature>
<dbReference type="EMBL" id="DRMN01000365">
    <property type="protein sequence ID" value="HFB55378.1"/>
    <property type="molecule type" value="Genomic_DNA"/>
</dbReference>
<organism evidence="2">
    <name type="scientific">Hellea balneolensis</name>
    <dbReference type="NCBI Taxonomy" id="287478"/>
    <lineage>
        <taxon>Bacteria</taxon>
        <taxon>Pseudomonadati</taxon>
        <taxon>Pseudomonadota</taxon>
        <taxon>Alphaproteobacteria</taxon>
        <taxon>Maricaulales</taxon>
        <taxon>Robiginitomaculaceae</taxon>
        <taxon>Hellea</taxon>
    </lineage>
</organism>
<proteinExistence type="predicted"/>
<gene>
    <name evidence="2" type="ORF">ENJ46_05585</name>
</gene>
<dbReference type="GO" id="GO:0008757">
    <property type="term" value="F:S-adenosylmethionine-dependent methyltransferase activity"/>
    <property type="evidence" value="ECO:0007669"/>
    <property type="project" value="InterPro"/>
</dbReference>
<evidence type="ECO:0000259" key="1">
    <source>
        <dbReference type="Pfam" id="PF08241"/>
    </source>
</evidence>
<sequence length="134" mass="15282">MGFYQRHLLPHLLDCACATKPIRKQRQKIIPLAHGHIVEIGIGSGHNLPYYEQDNVEKLIGIDPDEYVWKRAKKKREGFLKPLERLGLSGENIPLEDRTADTVVVTYSLCTIPDPVAALKEMRRILKPKGKLLF</sequence>
<dbReference type="AlphaFoldDB" id="A0A7C3GLU6"/>
<dbReference type="InterPro" id="IPR052356">
    <property type="entry name" value="Thiol_S-MT"/>
</dbReference>
<evidence type="ECO:0000313" key="2">
    <source>
        <dbReference type="EMBL" id="HFB55378.1"/>
    </source>
</evidence>
<dbReference type="PANTHER" id="PTHR45036:SF1">
    <property type="entry name" value="METHYLTRANSFERASE LIKE 7A"/>
    <property type="match status" value="1"/>
</dbReference>
<dbReference type="InterPro" id="IPR029063">
    <property type="entry name" value="SAM-dependent_MTases_sf"/>
</dbReference>
<feature type="domain" description="Methyltransferase type 11" evidence="1">
    <location>
        <begin position="38"/>
        <end position="134"/>
    </location>
</feature>
<dbReference type="GO" id="GO:0032259">
    <property type="term" value="P:methylation"/>
    <property type="evidence" value="ECO:0007669"/>
    <property type="project" value="UniProtKB-KW"/>
</dbReference>
<reference evidence="2" key="1">
    <citation type="journal article" date="2020" name="mSystems">
        <title>Genome- and Community-Level Interaction Insights into Carbon Utilization and Element Cycling Functions of Hydrothermarchaeota in Hydrothermal Sediment.</title>
        <authorList>
            <person name="Zhou Z."/>
            <person name="Liu Y."/>
            <person name="Xu W."/>
            <person name="Pan J."/>
            <person name="Luo Z.H."/>
            <person name="Li M."/>
        </authorList>
    </citation>
    <scope>NUCLEOTIDE SEQUENCE [LARGE SCALE GENOMIC DNA]</scope>
    <source>
        <strain evidence="2">HyVt-489</strain>
    </source>
</reference>
<protein>
    <submittedName>
        <fullName evidence="2">Class I SAM-dependent methyltransferase</fullName>
    </submittedName>
</protein>
<dbReference type="Proteomes" id="UP000886042">
    <property type="component" value="Unassembled WGS sequence"/>
</dbReference>
<dbReference type="Gene3D" id="3.40.50.150">
    <property type="entry name" value="Vaccinia Virus protein VP39"/>
    <property type="match status" value="1"/>
</dbReference>